<dbReference type="InterPro" id="IPR004570">
    <property type="entry name" value="Phosphatidylglycerol_P_synth"/>
</dbReference>
<dbReference type="PANTHER" id="PTHR14269">
    <property type="entry name" value="CDP-DIACYLGLYCEROL--GLYCEROL-3-PHOSPHATE 3-PHOSPHATIDYLTRANSFERASE-RELATED"/>
    <property type="match status" value="1"/>
</dbReference>
<dbReference type="Pfam" id="PF01066">
    <property type="entry name" value="CDP-OH_P_transf"/>
    <property type="match status" value="1"/>
</dbReference>
<keyword evidence="10" id="KW-0594">Phospholipid biosynthesis</keyword>
<keyword evidence="11" id="KW-1208">Phospholipid metabolism</keyword>
<comment type="subcellular location">
    <subcellularLocation>
        <location evidence="1">Cell membrane</location>
        <topology evidence="1">Multi-pass membrane protein</topology>
    </subcellularLocation>
</comment>
<keyword evidence="3" id="KW-1003">Cell membrane</keyword>
<gene>
    <name evidence="13" type="ORF">ASZ90_000296</name>
</gene>
<dbReference type="InterPro" id="IPR000462">
    <property type="entry name" value="CDP-OH_P_trans"/>
</dbReference>
<feature type="transmembrane region" description="Helical" evidence="12">
    <location>
        <begin position="73"/>
        <end position="97"/>
    </location>
</feature>
<evidence type="ECO:0000256" key="11">
    <source>
        <dbReference type="ARBA" id="ARBA00023264"/>
    </source>
</evidence>
<comment type="caution">
    <text evidence="13">The sequence shown here is derived from an EMBL/GenBank/DDBJ whole genome shotgun (WGS) entry which is preliminary data.</text>
</comment>
<evidence type="ECO:0000256" key="4">
    <source>
        <dbReference type="ARBA" id="ARBA00022516"/>
    </source>
</evidence>
<comment type="similarity">
    <text evidence="2">Belongs to the CDP-alcohol phosphatidyltransferase class-I family.</text>
</comment>
<dbReference type="PIRSF" id="PIRSF000847">
    <property type="entry name" value="Phos_ph_gly_syn"/>
    <property type="match status" value="1"/>
</dbReference>
<dbReference type="EMBL" id="LNQE01000032">
    <property type="protein sequence ID" value="KUG29820.1"/>
    <property type="molecule type" value="Genomic_DNA"/>
</dbReference>
<evidence type="ECO:0000313" key="13">
    <source>
        <dbReference type="EMBL" id="KUG29820.1"/>
    </source>
</evidence>
<dbReference type="GO" id="GO:0008444">
    <property type="term" value="F:CDP-diacylglycerol-glycerol-3-phosphate 3-phosphatidyltransferase activity"/>
    <property type="evidence" value="ECO:0007669"/>
    <property type="project" value="UniProtKB-EC"/>
</dbReference>
<evidence type="ECO:0000256" key="9">
    <source>
        <dbReference type="ARBA" id="ARBA00023136"/>
    </source>
</evidence>
<dbReference type="PROSITE" id="PS00379">
    <property type="entry name" value="CDP_ALCOHOL_P_TRANSF"/>
    <property type="match status" value="1"/>
</dbReference>
<dbReference type="GO" id="GO:0005886">
    <property type="term" value="C:plasma membrane"/>
    <property type="evidence" value="ECO:0007669"/>
    <property type="project" value="UniProtKB-SubCell"/>
</dbReference>
<evidence type="ECO:0000256" key="6">
    <source>
        <dbReference type="ARBA" id="ARBA00022692"/>
    </source>
</evidence>
<keyword evidence="7 12" id="KW-1133">Transmembrane helix</keyword>
<keyword evidence="6 12" id="KW-0812">Transmembrane</keyword>
<evidence type="ECO:0000256" key="8">
    <source>
        <dbReference type="ARBA" id="ARBA00023098"/>
    </source>
</evidence>
<protein>
    <submittedName>
        <fullName evidence="13">Cdp-diacylglycerol--glycerol-3-phosphate 3-phosphatidyltransferase</fullName>
        <ecNumber evidence="13">2.7.8.5</ecNumber>
    </submittedName>
</protein>
<proteinExistence type="inferred from homology"/>
<feature type="transmembrane region" description="Helical" evidence="12">
    <location>
        <begin position="156"/>
        <end position="178"/>
    </location>
</feature>
<reference evidence="13" key="1">
    <citation type="journal article" date="2015" name="Proc. Natl. Acad. Sci. U.S.A.">
        <title>Networks of energetic and metabolic interactions define dynamics in microbial communities.</title>
        <authorList>
            <person name="Embree M."/>
            <person name="Liu J.K."/>
            <person name="Al-Bassam M.M."/>
            <person name="Zengler K."/>
        </authorList>
    </citation>
    <scope>NUCLEOTIDE SEQUENCE</scope>
</reference>
<dbReference type="NCBIfam" id="TIGR00560">
    <property type="entry name" value="pgsA"/>
    <property type="match status" value="1"/>
</dbReference>
<dbReference type="GO" id="GO:0046474">
    <property type="term" value="P:glycerophospholipid biosynthetic process"/>
    <property type="evidence" value="ECO:0007669"/>
    <property type="project" value="TreeGrafter"/>
</dbReference>
<evidence type="ECO:0000256" key="5">
    <source>
        <dbReference type="ARBA" id="ARBA00022679"/>
    </source>
</evidence>
<dbReference type="AlphaFoldDB" id="A0A0W8G9K8"/>
<name>A0A0W8G9K8_9ZZZZ</name>
<evidence type="ECO:0000256" key="7">
    <source>
        <dbReference type="ARBA" id="ARBA00022989"/>
    </source>
</evidence>
<keyword evidence="8" id="KW-0443">Lipid metabolism</keyword>
<dbReference type="Gene3D" id="1.20.120.1760">
    <property type="match status" value="1"/>
</dbReference>
<keyword evidence="4" id="KW-0444">Lipid biosynthesis</keyword>
<evidence type="ECO:0000256" key="2">
    <source>
        <dbReference type="ARBA" id="ARBA00010441"/>
    </source>
</evidence>
<keyword evidence="5 13" id="KW-0808">Transferase</keyword>
<dbReference type="EC" id="2.7.8.5" evidence="13"/>
<evidence type="ECO:0000256" key="10">
    <source>
        <dbReference type="ARBA" id="ARBA00023209"/>
    </source>
</evidence>
<dbReference type="FunFam" id="1.20.120.1760:FF:000004">
    <property type="entry name" value="CDP-diacylglycerol--glycerol-3-phosphate 3-phosphatidyltransferase"/>
    <property type="match status" value="1"/>
</dbReference>
<evidence type="ECO:0000256" key="12">
    <source>
        <dbReference type="SAM" id="Phobius"/>
    </source>
</evidence>
<feature type="transmembrane region" description="Helical" evidence="12">
    <location>
        <begin position="127"/>
        <end position="144"/>
    </location>
</feature>
<evidence type="ECO:0000256" key="1">
    <source>
        <dbReference type="ARBA" id="ARBA00004651"/>
    </source>
</evidence>
<sequence length="183" mass="19474">MMLNTANTLTLSRIGVVPVLVVMLSYPGKIVCLAAMLVFIAAAVTDIFDGYIARRFNLVTSLGKFLDPLADKLLVASTLIMLAGQGFIPAWVAVVIICREIAVTGLRAVAADMGVVIAADAFGKLKTVTQAVALCPLILHFPWYGLDPQPLGTVLLYVALVLTVGSGVNYFSNFYGVVIRGTR</sequence>
<organism evidence="13">
    <name type="scientific">hydrocarbon metagenome</name>
    <dbReference type="NCBI Taxonomy" id="938273"/>
    <lineage>
        <taxon>unclassified sequences</taxon>
        <taxon>metagenomes</taxon>
        <taxon>ecological metagenomes</taxon>
    </lineage>
</organism>
<evidence type="ECO:0000256" key="3">
    <source>
        <dbReference type="ARBA" id="ARBA00022475"/>
    </source>
</evidence>
<dbReference type="PANTHER" id="PTHR14269:SF62">
    <property type="entry name" value="CDP-DIACYLGLYCEROL--GLYCEROL-3-PHOSPHATE 3-PHOSPHATIDYLTRANSFERASE 1, CHLOROPLASTIC"/>
    <property type="match status" value="1"/>
</dbReference>
<accession>A0A0W8G9K8</accession>
<dbReference type="InterPro" id="IPR050324">
    <property type="entry name" value="CDP-alcohol_PTase-I"/>
</dbReference>
<dbReference type="InterPro" id="IPR043130">
    <property type="entry name" value="CDP-OH_PTrfase_TM_dom"/>
</dbReference>
<dbReference type="InterPro" id="IPR048254">
    <property type="entry name" value="CDP_ALCOHOL_P_TRANSF_CS"/>
</dbReference>
<keyword evidence="9 12" id="KW-0472">Membrane</keyword>
<feature type="transmembrane region" description="Helical" evidence="12">
    <location>
        <begin position="31"/>
        <end position="53"/>
    </location>
</feature>